<dbReference type="AlphaFoldDB" id="A0A2W5WNM0"/>
<feature type="transmembrane region" description="Helical" evidence="1">
    <location>
        <begin position="119"/>
        <end position="146"/>
    </location>
</feature>
<evidence type="ECO:0000313" key="2">
    <source>
        <dbReference type="EMBL" id="PZR52353.1"/>
    </source>
</evidence>
<comment type="caution">
    <text evidence="2">The sequence shown here is derived from an EMBL/GenBank/DDBJ whole genome shotgun (WGS) entry which is preliminary data.</text>
</comment>
<gene>
    <name evidence="2" type="ORF">DNL40_11795</name>
</gene>
<protein>
    <recommendedName>
        <fullName evidence="4">Ceramidase</fullName>
    </recommendedName>
</protein>
<evidence type="ECO:0000313" key="3">
    <source>
        <dbReference type="Proteomes" id="UP000248783"/>
    </source>
</evidence>
<feature type="transmembrane region" description="Helical" evidence="1">
    <location>
        <begin position="54"/>
        <end position="72"/>
    </location>
</feature>
<feature type="transmembrane region" description="Helical" evidence="1">
    <location>
        <begin position="23"/>
        <end position="42"/>
    </location>
</feature>
<organism evidence="2 3">
    <name type="scientific">Xylanimonas oleitrophica</name>
    <dbReference type="NCBI Taxonomy" id="2607479"/>
    <lineage>
        <taxon>Bacteria</taxon>
        <taxon>Bacillati</taxon>
        <taxon>Actinomycetota</taxon>
        <taxon>Actinomycetes</taxon>
        <taxon>Micrococcales</taxon>
        <taxon>Promicromonosporaceae</taxon>
        <taxon>Xylanimonas</taxon>
    </lineage>
</organism>
<name>A0A2W5WNM0_9MICO</name>
<accession>A0A2W5WNM0</accession>
<keyword evidence="1" id="KW-1133">Transmembrane helix</keyword>
<evidence type="ECO:0008006" key="4">
    <source>
        <dbReference type="Google" id="ProtNLM"/>
    </source>
</evidence>
<feature type="transmembrane region" description="Helical" evidence="1">
    <location>
        <begin position="195"/>
        <end position="214"/>
    </location>
</feature>
<keyword evidence="1" id="KW-0472">Membrane</keyword>
<dbReference type="EMBL" id="QKWH01000010">
    <property type="protein sequence ID" value="PZR52353.1"/>
    <property type="molecule type" value="Genomic_DNA"/>
</dbReference>
<dbReference type="Proteomes" id="UP000248783">
    <property type="component" value="Unassembled WGS sequence"/>
</dbReference>
<dbReference type="RefSeq" id="WP_111251467.1">
    <property type="nucleotide sequence ID" value="NZ_QKWH01000010.1"/>
</dbReference>
<reference evidence="2 3" key="1">
    <citation type="submission" date="2018-06" db="EMBL/GenBank/DDBJ databases">
        <title>Whole genome sequencing of a novel hydrocarbon degrading bacterial strain, PW21 isolated from oil contaminated produced water sample.</title>
        <authorList>
            <person name="Nagkirti P."/>
            <person name="Shaikh A."/>
            <person name="Gowdaman V."/>
            <person name="Engineer A.E."/>
            <person name="Dagar S."/>
            <person name="Dhakephalkar P.K."/>
        </authorList>
    </citation>
    <scope>NUCLEOTIDE SEQUENCE [LARGE SCALE GENOMIC DNA]</scope>
    <source>
        <strain evidence="2 3">PW21</strain>
    </source>
</reference>
<keyword evidence="3" id="KW-1185">Reference proteome</keyword>
<sequence length="219" mass="22517">MLPNAPTTTGCEPAGDWPWTEPASTVTSLAFVLAGAWVLLRAARADDDGRAPRVALGVLTVLIGAGSVVQHGPAPAWNPLVHDPPLLGALALVAADGVADLTGRPLRTWWWLAPTLADVGLAAVSVPASAAAQAVTAVVAVVVTLLRVRARPEVRRRSLMALTLLAVGAAVGRLSEPGMPWCAAGGWWGTPASGHALWHLLAAVALAVLAPAVGRRPRR</sequence>
<keyword evidence="1" id="KW-0812">Transmembrane</keyword>
<feature type="transmembrane region" description="Helical" evidence="1">
    <location>
        <begin position="158"/>
        <end position="175"/>
    </location>
</feature>
<proteinExistence type="predicted"/>
<evidence type="ECO:0000256" key="1">
    <source>
        <dbReference type="SAM" id="Phobius"/>
    </source>
</evidence>